<feature type="transmembrane region" description="Helical" evidence="2">
    <location>
        <begin position="20"/>
        <end position="38"/>
    </location>
</feature>
<evidence type="ECO:0000256" key="1">
    <source>
        <dbReference type="SAM" id="MobiDB-lite"/>
    </source>
</evidence>
<keyword evidence="2" id="KW-1133">Transmembrane helix</keyword>
<protein>
    <submittedName>
        <fullName evidence="3">Uncharacterized protein</fullName>
    </submittedName>
</protein>
<name>A0A9X6NK46_HYPEX</name>
<keyword evidence="4" id="KW-1185">Reference proteome</keyword>
<gene>
    <name evidence="3" type="ORF">BV898_19690</name>
</gene>
<dbReference type="AlphaFoldDB" id="A0A9X6NK46"/>
<organism evidence="3 4">
    <name type="scientific">Hypsibius exemplaris</name>
    <name type="common">Freshwater tardigrade</name>
    <dbReference type="NCBI Taxonomy" id="2072580"/>
    <lineage>
        <taxon>Eukaryota</taxon>
        <taxon>Metazoa</taxon>
        <taxon>Ecdysozoa</taxon>
        <taxon>Tardigrada</taxon>
        <taxon>Eutardigrada</taxon>
        <taxon>Parachela</taxon>
        <taxon>Hypsibioidea</taxon>
        <taxon>Hypsibiidae</taxon>
        <taxon>Hypsibius</taxon>
    </lineage>
</organism>
<dbReference type="EMBL" id="MTYJ01000645">
    <property type="protein sequence ID" value="OWA55307.1"/>
    <property type="molecule type" value="Genomic_DNA"/>
</dbReference>
<keyword evidence="2" id="KW-0472">Membrane</keyword>
<evidence type="ECO:0000313" key="3">
    <source>
        <dbReference type="EMBL" id="OWA55307.1"/>
    </source>
</evidence>
<proteinExistence type="predicted"/>
<keyword evidence="2" id="KW-0812">Transmembrane</keyword>
<reference evidence="4" key="1">
    <citation type="submission" date="2017-01" db="EMBL/GenBank/DDBJ databases">
        <title>Comparative genomics of anhydrobiosis in the tardigrade Hypsibius dujardini.</title>
        <authorList>
            <person name="Yoshida Y."/>
            <person name="Koutsovoulos G."/>
            <person name="Laetsch D."/>
            <person name="Stevens L."/>
            <person name="Kumar S."/>
            <person name="Horikawa D."/>
            <person name="Ishino K."/>
            <person name="Komine S."/>
            <person name="Tomita M."/>
            <person name="Blaxter M."/>
            <person name="Arakawa K."/>
        </authorList>
    </citation>
    <scope>NUCLEOTIDE SEQUENCE [LARGE SCALE GENOMIC DNA]</scope>
    <source>
        <strain evidence="4">Z151</strain>
    </source>
</reference>
<sequence>MLGHPATRRISGRYYHGVTLNYMVFYTFAPPAFFYRYYPMVTEWWTKFLTKNIPRPLVRTEPLFATSLGLTSDPSSIPLDHNTDGILRRAAGSSSDIATVPKVVDSRTGDPAAGNHQFELPNGVHPPPDDPPSAHRKYP</sequence>
<comment type="caution">
    <text evidence="3">The sequence shown here is derived from an EMBL/GenBank/DDBJ whole genome shotgun (WGS) entry which is preliminary data.</text>
</comment>
<evidence type="ECO:0000256" key="2">
    <source>
        <dbReference type="SAM" id="Phobius"/>
    </source>
</evidence>
<evidence type="ECO:0000313" key="4">
    <source>
        <dbReference type="Proteomes" id="UP000192578"/>
    </source>
</evidence>
<feature type="region of interest" description="Disordered" evidence="1">
    <location>
        <begin position="98"/>
        <end position="139"/>
    </location>
</feature>
<accession>A0A9X6NK46</accession>
<dbReference type="Proteomes" id="UP000192578">
    <property type="component" value="Unassembled WGS sequence"/>
</dbReference>